<comment type="similarity">
    <text evidence="1 8">Belongs to the FGGY kinase family.</text>
</comment>
<dbReference type="EC" id="2.7.1.17" evidence="9"/>
<feature type="domain" description="Carbohydrate kinase FGGY N-terminal" evidence="10">
    <location>
        <begin position="3"/>
        <end position="247"/>
    </location>
</feature>
<evidence type="ECO:0000259" key="11">
    <source>
        <dbReference type="Pfam" id="PF02782"/>
    </source>
</evidence>
<evidence type="ECO:0000313" key="12">
    <source>
        <dbReference type="EMBL" id="PJF46813.1"/>
    </source>
</evidence>
<protein>
    <recommendedName>
        <fullName evidence="9">Xylulose kinase</fullName>
        <shortName evidence="9">Xylulokinase</shortName>
        <ecNumber evidence="9">2.7.1.17</ecNumber>
    </recommendedName>
</protein>
<dbReference type="PANTHER" id="PTHR43095">
    <property type="entry name" value="SUGAR KINASE"/>
    <property type="match status" value="1"/>
</dbReference>
<keyword evidence="3 8" id="KW-0808">Transferase</keyword>
<keyword evidence="7 9" id="KW-0119">Carbohydrate metabolism</keyword>
<dbReference type="AlphaFoldDB" id="A0A2M8QAH4"/>
<dbReference type="Proteomes" id="UP000230790">
    <property type="component" value="Unassembled WGS sequence"/>
</dbReference>
<comment type="catalytic activity">
    <reaction evidence="9">
        <text>D-xylulose + ATP = D-xylulose 5-phosphate + ADP + H(+)</text>
        <dbReference type="Rhea" id="RHEA:10964"/>
        <dbReference type="ChEBI" id="CHEBI:15378"/>
        <dbReference type="ChEBI" id="CHEBI:17140"/>
        <dbReference type="ChEBI" id="CHEBI:30616"/>
        <dbReference type="ChEBI" id="CHEBI:57737"/>
        <dbReference type="ChEBI" id="CHEBI:456216"/>
        <dbReference type="EC" id="2.7.1.17"/>
    </reaction>
</comment>
<dbReference type="InterPro" id="IPR000577">
    <property type="entry name" value="Carb_kinase_FGGY"/>
</dbReference>
<reference evidence="12 13" key="1">
    <citation type="submission" date="2017-11" db="EMBL/GenBank/DDBJ databases">
        <title>Evolution of Phototrophy in the Chloroflexi Phylum Driven by Horizontal Gene Transfer.</title>
        <authorList>
            <person name="Ward L.M."/>
            <person name="Hemp J."/>
            <person name="Shih P.M."/>
            <person name="Mcglynn S.E."/>
            <person name="Fischer W."/>
        </authorList>
    </citation>
    <scope>NUCLEOTIDE SEQUENCE [LARGE SCALE GENOMIC DNA]</scope>
    <source>
        <strain evidence="12">JP3_7</strain>
    </source>
</reference>
<accession>A0A2M8QAH4</accession>
<dbReference type="Pfam" id="PF00370">
    <property type="entry name" value="FGGY_N"/>
    <property type="match status" value="1"/>
</dbReference>
<dbReference type="PANTHER" id="PTHR43095:SF5">
    <property type="entry name" value="XYLULOSE KINASE"/>
    <property type="match status" value="1"/>
</dbReference>
<keyword evidence="2 9" id="KW-0859">Xylose metabolism</keyword>
<dbReference type="InterPro" id="IPR050406">
    <property type="entry name" value="FGGY_Carb_Kinase"/>
</dbReference>
<dbReference type="CDD" id="cd07805">
    <property type="entry name" value="ASKHA_NBD_FGGY_CvXK-like"/>
    <property type="match status" value="1"/>
</dbReference>
<keyword evidence="4 9" id="KW-0547">Nucleotide-binding</keyword>
<evidence type="ECO:0000256" key="9">
    <source>
        <dbReference type="RuleBase" id="RU364073"/>
    </source>
</evidence>
<keyword evidence="6 9" id="KW-0067">ATP-binding</keyword>
<comment type="caution">
    <text evidence="12">The sequence shown here is derived from an EMBL/GenBank/DDBJ whole genome shotgun (WGS) entry which is preliminary data.</text>
</comment>
<evidence type="ECO:0000259" key="10">
    <source>
        <dbReference type="Pfam" id="PF00370"/>
    </source>
</evidence>
<evidence type="ECO:0000256" key="5">
    <source>
        <dbReference type="ARBA" id="ARBA00022777"/>
    </source>
</evidence>
<dbReference type="InterPro" id="IPR018483">
    <property type="entry name" value="Carb_kinase_FGGY_CS"/>
</dbReference>
<evidence type="ECO:0000256" key="8">
    <source>
        <dbReference type="RuleBase" id="RU003733"/>
    </source>
</evidence>
<keyword evidence="5 8" id="KW-0418">Kinase</keyword>
<dbReference type="PIRSF" id="PIRSF000538">
    <property type="entry name" value="GlpK"/>
    <property type="match status" value="1"/>
</dbReference>
<evidence type="ECO:0000256" key="4">
    <source>
        <dbReference type="ARBA" id="ARBA00022741"/>
    </source>
</evidence>
<dbReference type="GO" id="GO:0005524">
    <property type="term" value="F:ATP binding"/>
    <property type="evidence" value="ECO:0007669"/>
    <property type="project" value="UniProtKB-KW"/>
</dbReference>
<dbReference type="SUPFAM" id="SSF53067">
    <property type="entry name" value="Actin-like ATPase domain"/>
    <property type="match status" value="2"/>
</dbReference>
<dbReference type="Pfam" id="PF02782">
    <property type="entry name" value="FGGY_C"/>
    <property type="match status" value="1"/>
</dbReference>
<dbReference type="EMBL" id="PGTN01000092">
    <property type="protein sequence ID" value="PJF46813.1"/>
    <property type="molecule type" value="Genomic_DNA"/>
</dbReference>
<evidence type="ECO:0000256" key="7">
    <source>
        <dbReference type="ARBA" id="ARBA00023277"/>
    </source>
</evidence>
<dbReference type="GO" id="GO:0042732">
    <property type="term" value="P:D-xylose metabolic process"/>
    <property type="evidence" value="ECO:0007669"/>
    <property type="project" value="UniProtKB-KW"/>
</dbReference>
<evidence type="ECO:0000256" key="2">
    <source>
        <dbReference type="ARBA" id="ARBA00022629"/>
    </source>
</evidence>
<feature type="domain" description="Carbohydrate kinase FGGY C-terminal" evidence="11">
    <location>
        <begin position="256"/>
        <end position="436"/>
    </location>
</feature>
<evidence type="ECO:0000256" key="1">
    <source>
        <dbReference type="ARBA" id="ARBA00009156"/>
    </source>
</evidence>
<dbReference type="GO" id="GO:0005997">
    <property type="term" value="P:xylulose metabolic process"/>
    <property type="evidence" value="ECO:0007669"/>
    <property type="project" value="InterPro"/>
</dbReference>
<dbReference type="InterPro" id="IPR006000">
    <property type="entry name" value="Xylulokinase"/>
</dbReference>
<dbReference type="PROSITE" id="PS00445">
    <property type="entry name" value="FGGY_KINASES_2"/>
    <property type="match status" value="1"/>
</dbReference>
<dbReference type="NCBIfam" id="TIGR01312">
    <property type="entry name" value="XylB"/>
    <property type="match status" value="1"/>
</dbReference>
<gene>
    <name evidence="9 12" type="primary">xylB</name>
    <name evidence="12" type="ORF">CUN48_11865</name>
</gene>
<sequence length="490" mass="52961">MAYILAHDLGTSANKASLFDETGALLAGHSEGYPVSYPQPGWAEQDPDDWWRAVCAATRALLMQTGVAPRDIAAVTFSGQMMGVIALDGARRPLRPAIIWADQRATAEAALIAERCGEEEVYRRTGHRISPAYTAAKMLWIKRHQPEVFARARRFVMAKDYIVMRLTDVTVTDYSDASGSNLFDLEAQRWRADFLDALELDAECLPALAPSSAVVGQVTRAAAEETGLAPGTPVVIGGGDGACATVGAGSVEEGDAYCVLGTSSWIAYTSPRPWLDPERRTFTFYHLLPGRYIPMGTMQAAGGAREWLVRAMGEISDEAMARVEPGCRGLIFLPYLIGERSPWWNPKARAAFVGLTMSHGPAEMHRAVLEGVAFNLKLILDALSAHRPLRSLRLIGGGARNVVWQRILADVLGTPLEIPELLAEATSWGAAVAGGVGVGVYADWRIAKAKTRAVKVVEPDVTNVARYAEICASFVQAYHALDPLNSSNLV</sequence>
<dbReference type="Gene3D" id="3.30.420.40">
    <property type="match status" value="2"/>
</dbReference>
<organism evidence="12 13">
    <name type="scientific">Candidatus Thermofonsia Clade 3 bacterium</name>
    <dbReference type="NCBI Taxonomy" id="2364212"/>
    <lineage>
        <taxon>Bacteria</taxon>
        <taxon>Bacillati</taxon>
        <taxon>Chloroflexota</taxon>
        <taxon>Candidatus Thermofontia</taxon>
        <taxon>Candidatus Thermofonsia Clade 3</taxon>
    </lineage>
</organism>
<name>A0A2M8QAH4_9CHLR</name>
<evidence type="ECO:0000313" key="13">
    <source>
        <dbReference type="Proteomes" id="UP000230790"/>
    </source>
</evidence>
<proteinExistence type="inferred from homology"/>
<evidence type="ECO:0000256" key="3">
    <source>
        <dbReference type="ARBA" id="ARBA00022679"/>
    </source>
</evidence>
<dbReference type="GO" id="GO:0004856">
    <property type="term" value="F:D-xylulokinase activity"/>
    <property type="evidence" value="ECO:0007669"/>
    <property type="project" value="UniProtKB-EC"/>
</dbReference>
<dbReference type="InterPro" id="IPR018484">
    <property type="entry name" value="FGGY_N"/>
</dbReference>
<dbReference type="InterPro" id="IPR043129">
    <property type="entry name" value="ATPase_NBD"/>
</dbReference>
<dbReference type="InterPro" id="IPR018485">
    <property type="entry name" value="FGGY_C"/>
</dbReference>
<evidence type="ECO:0000256" key="6">
    <source>
        <dbReference type="ARBA" id="ARBA00022840"/>
    </source>
</evidence>